<keyword evidence="3" id="KW-1185">Reference proteome</keyword>
<gene>
    <name evidence="2" type="ORF">EKH79_06905</name>
</gene>
<accession>A0A432LYG5</accession>
<feature type="signal peptide" evidence="1">
    <location>
        <begin position="1"/>
        <end position="17"/>
    </location>
</feature>
<dbReference type="InterPro" id="IPR007410">
    <property type="entry name" value="LpqE-like"/>
</dbReference>
<dbReference type="InterPro" id="IPR058248">
    <property type="entry name" value="Lxx211020-like"/>
</dbReference>
<dbReference type="InterPro" id="IPR036182">
    <property type="entry name" value="PCuAC_sf"/>
</dbReference>
<dbReference type="Gene3D" id="2.60.40.1890">
    <property type="entry name" value="PCu(A)C copper chaperone"/>
    <property type="match status" value="1"/>
</dbReference>
<comment type="caution">
    <text evidence="2">The sequence shown here is derived from an EMBL/GenBank/DDBJ whole genome shotgun (WGS) entry which is preliminary data.</text>
</comment>
<evidence type="ECO:0000256" key="1">
    <source>
        <dbReference type="SAM" id="SignalP"/>
    </source>
</evidence>
<sequence length="146" mass="15384">MPALLFVGLLHIGSAYAKQANHVTAEHAWIRLLPGDLPAAGYVTLQNNDAKAATIAAVQTNAYTSAMIHQSTQDADGMSHMAMVDHLAIPAHAAVSLSPSGYHLMLEHASHPVKPGDSVNVTLRFADGSELPVSFLVRPANAVDTN</sequence>
<dbReference type="Pfam" id="PF04314">
    <property type="entry name" value="PCuAC"/>
    <property type="match status" value="1"/>
</dbReference>
<proteinExistence type="predicted"/>
<organism evidence="2 3">
    <name type="scientific">Dyella dinghuensis</name>
    <dbReference type="NCBI Taxonomy" id="1920169"/>
    <lineage>
        <taxon>Bacteria</taxon>
        <taxon>Pseudomonadati</taxon>
        <taxon>Pseudomonadota</taxon>
        <taxon>Gammaproteobacteria</taxon>
        <taxon>Lysobacterales</taxon>
        <taxon>Rhodanobacteraceae</taxon>
        <taxon>Dyella</taxon>
    </lineage>
</organism>
<protein>
    <submittedName>
        <fullName evidence="2">Copper chaperone PCu(A)C</fullName>
    </submittedName>
</protein>
<evidence type="ECO:0000313" key="2">
    <source>
        <dbReference type="EMBL" id="RUL66463.1"/>
    </source>
</evidence>
<dbReference type="AlphaFoldDB" id="A0A432LYG5"/>
<reference evidence="2 3" key="1">
    <citation type="submission" date="2018-12" db="EMBL/GenBank/DDBJ databases">
        <title>Dyella dinghuensis sp. nov. DHOA06 and Dyella choica sp. nov. 4M-K27, isolated from forest soil.</title>
        <authorList>
            <person name="Qiu L.-H."/>
            <person name="Gao Z.-H."/>
        </authorList>
    </citation>
    <scope>NUCLEOTIDE SEQUENCE [LARGE SCALE GENOMIC DNA]</scope>
    <source>
        <strain evidence="2 3">DHOA06</strain>
    </source>
</reference>
<name>A0A432LYG5_9GAMM</name>
<dbReference type="Proteomes" id="UP000267077">
    <property type="component" value="Unassembled WGS sequence"/>
</dbReference>
<dbReference type="PANTHER" id="PTHR36302:SF1">
    <property type="entry name" value="COPPER CHAPERONE PCU(A)C"/>
    <property type="match status" value="1"/>
</dbReference>
<dbReference type="PANTHER" id="PTHR36302">
    <property type="entry name" value="BLR7088 PROTEIN"/>
    <property type="match status" value="1"/>
</dbReference>
<keyword evidence="1" id="KW-0732">Signal</keyword>
<dbReference type="OrthoDB" id="9796962at2"/>
<evidence type="ECO:0000313" key="3">
    <source>
        <dbReference type="Proteomes" id="UP000267077"/>
    </source>
</evidence>
<dbReference type="EMBL" id="RYZR01000003">
    <property type="protein sequence ID" value="RUL66463.1"/>
    <property type="molecule type" value="Genomic_DNA"/>
</dbReference>
<feature type="chain" id="PRO_5019496271" evidence="1">
    <location>
        <begin position="18"/>
        <end position="146"/>
    </location>
</feature>
<dbReference type="RefSeq" id="WP_126673020.1">
    <property type="nucleotide sequence ID" value="NZ_RYZR01000003.1"/>
</dbReference>
<dbReference type="SUPFAM" id="SSF110087">
    <property type="entry name" value="DR1885-like metal-binding protein"/>
    <property type="match status" value="1"/>
</dbReference>